<dbReference type="EMBL" id="KZ775539">
    <property type="protein sequence ID" value="PTQ26227.1"/>
    <property type="molecule type" value="Genomic_DNA"/>
</dbReference>
<feature type="compositionally biased region" description="Basic and acidic residues" evidence="1">
    <location>
        <begin position="107"/>
        <end position="116"/>
    </location>
</feature>
<dbReference type="PANTHER" id="PTHR33220">
    <property type="entry name" value="BNAA09G04420D PROTEIN"/>
    <property type="match status" value="1"/>
</dbReference>
<gene>
    <name evidence="2" type="ORF">MARPO_4316s0001</name>
</gene>
<accession>A0A2R6VX94</accession>
<evidence type="ECO:0000313" key="3">
    <source>
        <dbReference type="Proteomes" id="UP000244005"/>
    </source>
</evidence>
<name>A0A2R6VX94_MARPO</name>
<dbReference type="OrthoDB" id="1682477at2759"/>
<organism evidence="2 3">
    <name type="scientific">Marchantia polymorpha</name>
    <name type="common">Common liverwort</name>
    <name type="synonym">Marchantia aquatica</name>
    <dbReference type="NCBI Taxonomy" id="3197"/>
    <lineage>
        <taxon>Eukaryota</taxon>
        <taxon>Viridiplantae</taxon>
        <taxon>Streptophyta</taxon>
        <taxon>Embryophyta</taxon>
        <taxon>Marchantiophyta</taxon>
        <taxon>Marchantiopsida</taxon>
        <taxon>Marchantiidae</taxon>
        <taxon>Marchantiales</taxon>
        <taxon>Marchantiaceae</taxon>
        <taxon>Marchantia</taxon>
    </lineage>
</organism>
<protein>
    <submittedName>
        <fullName evidence="2">Uncharacterized protein</fullName>
    </submittedName>
</protein>
<dbReference type="Proteomes" id="UP000244005">
    <property type="component" value="Unassembled WGS sequence"/>
</dbReference>
<evidence type="ECO:0000313" key="2">
    <source>
        <dbReference type="EMBL" id="PTQ26227.1"/>
    </source>
</evidence>
<proteinExistence type="predicted"/>
<keyword evidence="3" id="KW-1185">Reference proteome</keyword>
<dbReference type="PANTHER" id="PTHR33220:SF5">
    <property type="entry name" value="RRNA INTRON-ENCODED HOMING ENDONUCLEASE"/>
    <property type="match status" value="1"/>
</dbReference>
<feature type="region of interest" description="Disordered" evidence="1">
    <location>
        <begin position="91"/>
        <end position="128"/>
    </location>
</feature>
<reference evidence="3" key="1">
    <citation type="journal article" date="2017" name="Cell">
        <title>Insights into land plant evolution garnered from the Marchantia polymorpha genome.</title>
        <authorList>
            <person name="Bowman J.L."/>
            <person name="Kohchi T."/>
            <person name="Yamato K.T."/>
            <person name="Jenkins J."/>
            <person name="Shu S."/>
            <person name="Ishizaki K."/>
            <person name="Yamaoka S."/>
            <person name="Nishihama R."/>
            <person name="Nakamura Y."/>
            <person name="Berger F."/>
            <person name="Adam C."/>
            <person name="Aki S.S."/>
            <person name="Althoff F."/>
            <person name="Araki T."/>
            <person name="Arteaga-Vazquez M.A."/>
            <person name="Balasubrmanian S."/>
            <person name="Barry K."/>
            <person name="Bauer D."/>
            <person name="Boehm C.R."/>
            <person name="Briginshaw L."/>
            <person name="Caballero-Perez J."/>
            <person name="Catarino B."/>
            <person name="Chen F."/>
            <person name="Chiyoda S."/>
            <person name="Chovatia M."/>
            <person name="Davies K.M."/>
            <person name="Delmans M."/>
            <person name="Demura T."/>
            <person name="Dierschke T."/>
            <person name="Dolan L."/>
            <person name="Dorantes-Acosta A.E."/>
            <person name="Eklund D.M."/>
            <person name="Florent S.N."/>
            <person name="Flores-Sandoval E."/>
            <person name="Fujiyama A."/>
            <person name="Fukuzawa H."/>
            <person name="Galik B."/>
            <person name="Grimanelli D."/>
            <person name="Grimwood J."/>
            <person name="Grossniklaus U."/>
            <person name="Hamada T."/>
            <person name="Haseloff J."/>
            <person name="Hetherington A.J."/>
            <person name="Higo A."/>
            <person name="Hirakawa Y."/>
            <person name="Hundley H.N."/>
            <person name="Ikeda Y."/>
            <person name="Inoue K."/>
            <person name="Inoue S.I."/>
            <person name="Ishida S."/>
            <person name="Jia Q."/>
            <person name="Kakita M."/>
            <person name="Kanazawa T."/>
            <person name="Kawai Y."/>
            <person name="Kawashima T."/>
            <person name="Kennedy M."/>
            <person name="Kinose K."/>
            <person name="Kinoshita T."/>
            <person name="Kohara Y."/>
            <person name="Koide E."/>
            <person name="Komatsu K."/>
            <person name="Kopischke S."/>
            <person name="Kubo M."/>
            <person name="Kyozuka J."/>
            <person name="Lagercrantz U."/>
            <person name="Lin S.S."/>
            <person name="Lindquist E."/>
            <person name="Lipzen A.M."/>
            <person name="Lu C.W."/>
            <person name="De Luna E."/>
            <person name="Martienssen R.A."/>
            <person name="Minamino N."/>
            <person name="Mizutani M."/>
            <person name="Mizutani M."/>
            <person name="Mochizuki N."/>
            <person name="Monte I."/>
            <person name="Mosher R."/>
            <person name="Nagasaki H."/>
            <person name="Nakagami H."/>
            <person name="Naramoto S."/>
            <person name="Nishitani K."/>
            <person name="Ohtani M."/>
            <person name="Okamoto T."/>
            <person name="Okumura M."/>
            <person name="Phillips J."/>
            <person name="Pollak B."/>
            <person name="Reinders A."/>
            <person name="Rovekamp M."/>
            <person name="Sano R."/>
            <person name="Sawa S."/>
            <person name="Schmid M.W."/>
            <person name="Shirakawa M."/>
            <person name="Solano R."/>
            <person name="Spunde A."/>
            <person name="Suetsugu N."/>
            <person name="Sugano S."/>
            <person name="Sugiyama A."/>
            <person name="Sun R."/>
            <person name="Suzuki Y."/>
            <person name="Takenaka M."/>
            <person name="Takezawa D."/>
            <person name="Tomogane H."/>
            <person name="Tsuzuki M."/>
            <person name="Ueda T."/>
            <person name="Umeda M."/>
            <person name="Ward J.M."/>
            <person name="Watanabe Y."/>
            <person name="Yazaki K."/>
            <person name="Yokoyama R."/>
            <person name="Yoshitake Y."/>
            <person name="Yotsui I."/>
            <person name="Zachgo S."/>
            <person name="Schmutz J."/>
        </authorList>
    </citation>
    <scope>NUCLEOTIDE SEQUENCE [LARGE SCALE GENOMIC DNA]</scope>
    <source>
        <strain evidence="3">Tak-1</strain>
    </source>
</reference>
<evidence type="ECO:0000256" key="1">
    <source>
        <dbReference type="SAM" id="MobiDB-lite"/>
    </source>
</evidence>
<dbReference type="AlphaFoldDB" id="A0A2R6VX94"/>
<sequence length="128" mass="13975">MGLMSAESPPRISPTRKECRLRIGGGTFTYAQADGFRLRIGTSPSAGNPPSALGIRLRGWSSYGASASRLESERSKWAIFGKQNWRCGMNRKPSYGAKLRANPDPTKGVDRLRQQDGGHGSRNPLRSV</sequence>